<proteinExistence type="predicted"/>
<keyword evidence="1" id="KW-1133">Transmembrane helix</keyword>
<keyword evidence="1" id="KW-0812">Transmembrane</keyword>
<name>A0A7I4Y9P5_HAECO</name>
<sequence>MVEPRRHPLFVQSLRAFDAMYISIYNPQVWCVCLYVCMYVCMFVCMFNVKFSITWYHLENNFRDRGKLWMGGA</sequence>
<feature type="transmembrane region" description="Helical" evidence="1">
    <location>
        <begin position="27"/>
        <end position="49"/>
    </location>
</feature>
<reference evidence="3" key="1">
    <citation type="submission" date="2020-12" db="UniProtKB">
        <authorList>
            <consortium name="WormBaseParasite"/>
        </authorList>
    </citation>
    <scope>IDENTIFICATION</scope>
    <source>
        <strain evidence="3">MHco3</strain>
    </source>
</reference>
<keyword evidence="1" id="KW-0472">Membrane</keyword>
<keyword evidence="2" id="KW-1185">Reference proteome</keyword>
<dbReference type="WBParaSite" id="HCON_00073660-00001">
    <property type="protein sequence ID" value="HCON_00073660-00001"/>
    <property type="gene ID" value="HCON_00073660"/>
</dbReference>
<dbReference type="AlphaFoldDB" id="A0A7I4Y9P5"/>
<evidence type="ECO:0000256" key="1">
    <source>
        <dbReference type="SAM" id="Phobius"/>
    </source>
</evidence>
<organism evidence="2 3">
    <name type="scientific">Haemonchus contortus</name>
    <name type="common">Barber pole worm</name>
    <dbReference type="NCBI Taxonomy" id="6289"/>
    <lineage>
        <taxon>Eukaryota</taxon>
        <taxon>Metazoa</taxon>
        <taxon>Ecdysozoa</taxon>
        <taxon>Nematoda</taxon>
        <taxon>Chromadorea</taxon>
        <taxon>Rhabditida</taxon>
        <taxon>Rhabditina</taxon>
        <taxon>Rhabditomorpha</taxon>
        <taxon>Strongyloidea</taxon>
        <taxon>Trichostrongylidae</taxon>
        <taxon>Haemonchus</taxon>
    </lineage>
</organism>
<dbReference type="Proteomes" id="UP000025227">
    <property type="component" value="Unplaced"/>
</dbReference>
<evidence type="ECO:0000313" key="3">
    <source>
        <dbReference type="WBParaSite" id="HCON_00073660-00001"/>
    </source>
</evidence>
<evidence type="ECO:0000313" key="2">
    <source>
        <dbReference type="Proteomes" id="UP000025227"/>
    </source>
</evidence>
<protein>
    <submittedName>
        <fullName evidence="3">Ovule protein</fullName>
    </submittedName>
</protein>
<accession>A0A7I4Y9P5</accession>